<dbReference type="GO" id="GO:0016540">
    <property type="term" value="P:protein autoprocessing"/>
    <property type="evidence" value="ECO:0007669"/>
    <property type="project" value="InterPro"/>
</dbReference>
<dbReference type="OrthoDB" id="5212at2759"/>
<dbReference type="CDD" id="cd00081">
    <property type="entry name" value="Hint"/>
    <property type="match status" value="1"/>
</dbReference>
<feature type="compositionally biased region" description="Low complexity" evidence="1">
    <location>
        <begin position="422"/>
        <end position="439"/>
    </location>
</feature>
<evidence type="ECO:0000313" key="4">
    <source>
        <dbReference type="EMBL" id="CDF32172.1"/>
    </source>
</evidence>
<keyword evidence="2" id="KW-0732">Signal</keyword>
<dbReference type="AlphaFoldDB" id="R7Q0J3"/>
<dbReference type="KEGG" id="ccp:CHC_T00001399001"/>
<dbReference type="PANTHER" id="PTHR46706:SF12">
    <property type="entry name" value="PROTEIN QUA-1-RELATED"/>
    <property type="match status" value="1"/>
</dbReference>
<feature type="signal peptide" evidence="2">
    <location>
        <begin position="1"/>
        <end position="26"/>
    </location>
</feature>
<evidence type="ECO:0000259" key="3">
    <source>
        <dbReference type="SMART" id="SM00306"/>
    </source>
</evidence>
<proteinExistence type="predicted"/>
<dbReference type="InterPro" id="IPR052140">
    <property type="entry name" value="Dev_Signal_Hedgehog-like"/>
</dbReference>
<evidence type="ECO:0000256" key="2">
    <source>
        <dbReference type="SAM" id="SignalP"/>
    </source>
</evidence>
<protein>
    <recommendedName>
        <fullName evidence="3">Hint domain-containing protein</fullName>
    </recommendedName>
</protein>
<name>R7Q0J3_CHOCR</name>
<keyword evidence="5" id="KW-1185">Reference proteome</keyword>
<organism evidence="4 5">
    <name type="scientific">Chondrus crispus</name>
    <name type="common">Carrageen Irish moss</name>
    <name type="synonym">Polymorpha crispa</name>
    <dbReference type="NCBI Taxonomy" id="2769"/>
    <lineage>
        <taxon>Eukaryota</taxon>
        <taxon>Rhodophyta</taxon>
        <taxon>Florideophyceae</taxon>
        <taxon>Rhodymeniophycidae</taxon>
        <taxon>Gigartinales</taxon>
        <taxon>Gigartinaceae</taxon>
        <taxon>Chondrus</taxon>
    </lineage>
</organism>
<dbReference type="Pfam" id="PF01079">
    <property type="entry name" value="Hint"/>
    <property type="match status" value="1"/>
</dbReference>
<accession>R7Q0J3</accession>
<evidence type="ECO:0000256" key="1">
    <source>
        <dbReference type="SAM" id="MobiDB-lite"/>
    </source>
</evidence>
<dbReference type="STRING" id="2769.R7Q0J3"/>
<dbReference type="SUPFAM" id="SSF51294">
    <property type="entry name" value="Hedgehog/intein (Hint) domain"/>
    <property type="match status" value="1"/>
</dbReference>
<dbReference type="EMBL" id="HG001459">
    <property type="protein sequence ID" value="CDF32172.1"/>
    <property type="molecule type" value="Genomic_DNA"/>
</dbReference>
<dbReference type="InterPro" id="IPR036844">
    <property type="entry name" value="Hint_dom_sf"/>
</dbReference>
<feature type="domain" description="Hint" evidence="3">
    <location>
        <begin position="473"/>
        <end position="571"/>
    </location>
</feature>
<dbReference type="InterPro" id="IPR003587">
    <property type="entry name" value="Hint_dom_N"/>
</dbReference>
<feature type="chain" id="PRO_5004442564" description="Hint domain-containing protein" evidence="2">
    <location>
        <begin position="27"/>
        <end position="661"/>
    </location>
</feature>
<dbReference type="Proteomes" id="UP000012073">
    <property type="component" value="Unassembled WGS sequence"/>
</dbReference>
<dbReference type="SUPFAM" id="SSF63829">
    <property type="entry name" value="Calcium-dependent phosphotriesterase"/>
    <property type="match status" value="1"/>
</dbReference>
<dbReference type="GeneID" id="17319531"/>
<dbReference type="Gramene" id="CDF32172">
    <property type="protein sequence ID" value="CDF32172"/>
    <property type="gene ID" value="CHC_T00001399001"/>
</dbReference>
<sequence>MRSLRSSLSLLLCLLSLHFLAVRTQTEDEWPVEILLAPENSRPIQRPVAAVAGLGTTIYIATTAGQLLLVDIKSGAVTMLNQGGDDQRFAGLCLDSRGLGTLYATGRESGLVYAFNRRGELLQSYRVAEPSSSDQPLYLSGCIQTQYQLLIMDSTSPRLFYLRLADTGPLRGHPPPLDPSFTYQGIAVPFTGEWNQTGSGFNGYGVEWTQKFKRIAYFLNSATGQLYVCTISETQVSGEMRTVNVLGKMTLFPGALQILFDSSNENVLYLSMPHTNSVAVLEVSGTNPRRAKYIRTLTSALLSGPVAVSEYGNFIYPVNARLSSGADADDFTVVKISRHRQLLDSGDPDQDFTTALDDVEEEPLPVAIEPAQVEDVLRSTPVPVGTSAPAPIGTPPPSAATQTDAVDPVQPPPIESATPVSTGAPTQAVPTTTPTPASAEEGTQSDSADSDGENDESGPVFAVNSSDEEGADGACFPASATVRTEIGRQVRMDELRIGDSVFVGYTREGKEQFSDVFLFSHQDRAIITSFVRISTSDGRSIDLSDGHYLYVKDVVTEASAVVTGDVLTSDDGGSVRVTRIERMPHRGLYNPQTVHGDIYVNGIKASTYTSSIEPSVASALLAPLRAMHFCGTSISKHITDLLSSGGNGLERIFPQGGKLYS</sequence>
<evidence type="ECO:0000313" key="5">
    <source>
        <dbReference type="Proteomes" id="UP000012073"/>
    </source>
</evidence>
<dbReference type="RefSeq" id="XP_005711837.1">
    <property type="nucleotide sequence ID" value="XM_005711780.1"/>
</dbReference>
<dbReference type="Gene3D" id="2.170.16.10">
    <property type="entry name" value="Hedgehog/Intein (Hint) domain"/>
    <property type="match status" value="1"/>
</dbReference>
<dbReference type="SMART" id="SM00306">
    <property type="entry name" value="HintN"/>
    <property type="match status" value="1"/>
</dbReference>
<dbReference type="InterPro" id="IPR001767">
    <property type="entry name" value="Hedgehog_Hint"/>
</dbReference>
<reference evidence="5" key="1">
    <citation type="journal article" date="2013" name="Proc. Natl. Acad. Sci. U.S.A.">
        <title>Genome structure and metabolic features in the red seaweed Chondrus crispus shed light on evolution of the Archaeplastida.</title>
        <authorList>
            <person name="Collen J."/>
            <person name="Porcel B."/>
            <person name="Carre W."/>
            <person name="Ball S.G."/>
            <person name="Chaparro C."/>
            <person name="Tonon T."/>
            <person name="Barbeyron T."/>
            <person name="Michel G."/>
            <person name="Noel B."/>
            <person name="Valentin K."/>
            <person name="Elias M."/>
            <person name="Artiguenave F."/>
            <person name="Arun A."/>
            <person name="Aury J.M."/>
            <person name="Barbosa-Neto J.F."/>
            <person name="Bothwell J.H."/>
            <person name="Bouget F.Y."/>
            <person name="Brillet L."/>
            <person name="Cabello-Hurtado F."/>
            <person name="Capella-Gutierrez S."/>
            <person name="Charrier B."/>
            <person name="Cladiere L."/>
            <person name="Cock J.M."/>
            <person name="Coelho S.M."/>
            <person name="Colleoni C."/>
            <person name="Czjzek M."/>
            <person name="Da Silva C."/>
            <person name="Delage L."/>
            <person name="Denoeud F."/>
            <person name="Deschamps P."/>
            <person name="Dittami S.M."/>
            <person name="Gabaldon T."/>
            <person name="Gachon C.M."/>
            <person name="Groisillier A."/>
            <person name="Herve C."/>
            <person name="Jabbari K."/>
            <person name="Katinka M."/>
            <person name="Kloareg B."/>
            <person name="Kowalczyk N."/>
            <person name="Labadie K."/>
            <person name="Leblanc C."/>
            <person name="Lopez P.J."/>
            <person name="McLachlan D.H."/>
            <person name="Meslet-Cladiere L."/>
            <person name="Moustafa A."/>
            <person name="Nehr Z."/>
            <person name="Nyvall Collen P."/>
            <person name="Panaud O."/>
            <person name="Partensky F."/>
            <person name="Poulain J."/>
            <person name="Rensing S.A."/>
            <person name="Rousvoal S."/>
            <person name="Samson G."/>
            <person name="Symeonidi A."/>
            <person name="Weissenbach J."/>
            <person name="Zambounis A."/>
            <person name="Wincker P."/>
            <person name="Boyen C."/>
        </authorList>
    </citation>
    <scope>NUCLEOTIDE SEQUENCE [LARGE SCALE GENOMIC DNA]</scope>
    <source>
        <strain evidence="5">cv. Stackhouse</strain>
    </source>
</reference>
<feature type="region of interest" description="Disordered" evidence="1">
    <location>
        <begin position="381"/>
        <end position="474"/>
    </location>
</feature>
<gene>
    <name evidence="4" type="ORF">CHC_T00001399001</name>
</gene>
<dbReference type="PANTHER" id="PTHR46706">
    <property type="entry name" value="PROTEIN QUA-1-RELATED"/>
    <property type="match status" value="1"/>
</dbReference>